<dbReference type="AlphaFoldDB" id="A0A3N6RYC8"/>
<name>A0A3N6RYC8_BRACR</name>
<reference evidence="2 3" key="3">
    <citation type="journal article" date="2020" name="BMC Genomics">
        <title>Intraspecific diversification of the crop wild relative Brassica cretica Lam. using demographic model selection.</title>
        <authorList>
            <person name="Kioukis A."/>
            <person name="Michalopoulou V.A."/>
            <person name="Briers L."/>
            <person name="Pirintsos S."/>
            <person name="Studholme D.J."/>
            <person name="Pavlidis P."/>
            <person name="Sarris P.F."/>
        </authorList>
    </citation>
    <scope>NUCLEOTIDE SEQUENCE [LARGE SCALE GENOMIC DNA]</scope>
    <source>
        <strain evidence="3">cv. PFS-1207/04</strain>
        <strain evidence="2">PFS-1207/04</strain>
    </source>
</reference>
<evidence type="ECO:0000313" key="1">
    <source>
        <dbReference type="EMBL" id="KAF2586334.1"/>
    </source>
</evidence>
<protein>
    <submittedName>
        <fullName evidence="1">Uncharacterized protein</fullName>
    </submittedName>
</protein>
<dbReference type="EMBL" id="QGKY02000246">
    <property type="protein sequence ID" value="KAF2586334.1"/>
    <property type="molecule type" value="Genomic_DNA"/>
</dbReference>
<gene>
    <name evidence="2" type="ORF">DY000_02043499</name>
    <name evidence="1" type="ORF">F2Q70_00037532</name>
</gene>
<sequence>MSIVRVIVTDSQACLHLSDFQDVDTLTVLCNKIADSPPVESPSSYKRKSVNGEWTLSLTNQPLEPNEVKVDKETLEMFASLGVSDIPGFSQVTSLGTRQCVWPYWKKILRLLSLSF</sequence>
<keyword evidence="3" id="KW-1185">Reference proteome</keyword>
<proteinExistence type="predicted"/>
<dbReference type="EMBL" id="QGKV02001507">
    <property type="protein sequence ID" value="KAF3528540.1"/>
    <property type="molecule type" value="Genomic_DNA"/>
</dbReference>
<reference evidence="2" key="2">
    <citation type="submission" date="2019-12" db="EMBL/GenBank/DDBJ databases">
        <authorList>
            <person name="Studholme D.J."/>
            <person name="Sarris P."/>
        </authorList>
    </citation>
    <scope>NUCLEOTIDE SEQUENCE</scope>
    <source>
        <strain evidence="2">PFS-1207/04</strain>
        <tissue evidence="2">Leaf</tissue>
    </source>
</reference>
<dbReference type="OrthoDB" id="10614722at2759"/>
<organism evidence="1">
    <name type="scientific">Brassica cretica</name>
    <name type="common">Mustard</name>
    <dbReference type="NCBI Taxonomy" id="69181"/>
    <lineage>
        <taxon>Eukaryota</taxon>
        <taxon>Viridiplantae</taxon>
        <taxon>Streptophyta</taxon>
        <taxon>Embryophyta</taxon>
        <taxon>Tracheophyta</taxon>
        <taxon>Spermatophyta</taxon>
        <taxon>Magnoliopsida</taxon>
        <taxon>eudicotyledons</taxon>
        <taxon>Gunneridae</taxon>
        <taxon>Pentapetalae</taxon>
        <taxon>rosids</taxon>
        <taxon>malvids</taxon>
        <taxon>Brassicales</taxon>
        <taxon>Brassicaceae</taxon>
        <taxon>Brassiceae</taxon>
        <taxon>Brassica</taxon>
    </lineage>
</organism>
<reference evidence="1" key="1">
    <citation type="submission" date="2019-12" db="EMBL/GenBank/DDBJ databases">
        <title>Genome sequencing and annotation of Brassica cretica.</title>
        <authorList>
            <person name="Studholme D.J."/>
            <person name="Sarris P.F."/>
        </authorList>
    </citation>
    <scope>NUCLEOTIDE SEQUENCE</scope>
    <source>
        <strain evidence="1">PFS-102/07</strain>
        <tissue evidence="1">Leaf</tissue>
    </source>
</reference>
<accession>A0A3N6RYC8</accession>
<evidence type="ECO:0000313" key="3">
    <source>
        <dbReference type="Proteomes" id="UP000266723"/>
    </source>
</evidence>
<evidence type="ECO:0000313" key="2">
    <source>
        <dbReference type="EMBL" id="KAF3528540.1"/>
    </source>
</evidence>
<dbReference type="Proteomes" id="UP000266723">
    <property type="component" value="Unassembled WGS sequence"/>
</dbReference>
<comment type="caution">
    <text evidence="1">The sequence shown here is derived from an EMBL/GenBank/DDBJ whole genome shotgun (WGS) entry which is preliminary data.</text>
</comment>